<name>A0A6P4YXA2_BRABE</name>
<protein>
    <recommendedName>
        <fullName evidence="4">N-acetylneuraminate-9-phosphate synthase</fullName>
        <ecNumber evidence="3">2.5.1.57</ecNumber>
    </recommendedName>
    <alternativeName>
        <fullName evidence="5">Sialic acid synthase</fullName>
    </alternativeName>
</protein>
<dbReference type="FunFam" id="3.20.20.70:FF:000144">
    <property type="entry name" value="sialic acid synthase"/>
    <property type="match status" value="1"/>
</dbReference>
<dbReference type="GeneID" id="109471483"/>
<reference evidence="8" key="1">
    <citation type="submission" date="2025-08" db="UniProtKB">
        <authorList>
            <consortium name="RefSeq"/>
        </authorList>
    </citation>
    <scope>IDENTIFICATION</scope>
    <source>
        <tissue evidence="8">Gonad</tissue>
    </source>
</reference>
<dbReference type="SUPFAM" id="SSF51269">
    <property type="entry name" value="AFP III-like domain"/>
    <property type="match status" value="1"/>
</dbReference>
<evidence type="ECO:0000256" key="4">
    <source>
        <dbReference type="ARBA" id="ARBA00067780"/>
    </source>
</evidence>
<dbReference type="GO" id="GO:0006054">
    <property type="term" value="P:N-acetylneuraminate metabolic process"/>
    <property type="evidence" value="ECO:0007669"/>
    <property type="project" value="UniProtKB-ARBA"/>
</dbReference>
<dbReference type="PROSITE" id="PS50844">
    <property type="entry name" value="AFP_LIKE"/>
    <property type="match status" value="1"/>
</dbReference>
<dbReference type="Gene3D" id="3.90.1210.10">
    <property type="entry name" value="Antifreeze-like/N-acetylneuraminic acid synthase C-terminal domain"/>
    <property type="match status" value="1"/>
</dbReference>
<dbReference type="AlphaFoldDB" id="A0A6P4YXA2"/>
<comment type="catalytic activity">
    <reaction evidence="2">
        <text>aldehydo-N-acetyl-D-mannosamine 6-phosphate + phosphoenolpyruvate + H2O = N-acetylneuraminate 9-phosphate + phosphate</text>
        <dbReference type="Rhea" id="RHEA:80835"/>
        <dbReference type="ChEBI" id="CHEBI:15377"/>
        <dbReference type="ChEBI" id="CHEBI:43474"/>
        <dbReference type="ChEBI" id="CHEBI:58557"/>
        <dbReference type="ChEBI" id="CHEBI:58702"/>
        <dbReference type="ChEBI" id="CHEBI:231734"/>
        <dbReference type="EC" id="2.5.1.57"/>
    </reaction>
    <physiologicalReaction direction="left-to-right" evidence="2">
        <dbReference type="Rhea" id="RHEA:80836"/>
    </physiologicalReaction>
</comment>
<dbReference type="PANTHER" id="PTHR42966:SF1">
    <property type="entry name" value="SIALIC ACID SYNTHASE"/>
    <property type="match status" value="1"/>
</dbReference>
<dbReference type="RefSeq" id="XP_019626374.1">
    <property type="nucleotide sequence ID" value="XM_019770815.1"/>
</dbReference>
<evidence type="ECO:0000259" key="6">
    <source>
        <dbReference type="PROSITE" id="PS50844"/>
    </source>
</evidence>
<dbReference type="EC" id="2.5.1.57" evidence="3"/>
<dbReference type="GO" id="GO:0047444">
    <property type="term" value="F:N-acylneuraminate-9-phosphate synthase activity"/>
    <property type="evidence" value="ECO:0007669"/>
    <property type="project" value="UniProtKB-EC"/>
</dbReference>
<dbReference type="InterPro" id="IPR013974">
    <property type="entry name" value="SAF"/>
</dbReference>
<keyword evidence="7" id="KW-1185">Reference proteome</keyword>
<dbReference type="KEGG" id="bbel:109471483"/>
<dbReference type="Proteomes" id="UP000515135">
    <property type="component" value="Unplaced"/>
</dbReference>
<dbReference type="Pfam" id="PF03102">
    <property type="entry name" value="NeuB"/>
    <property type="match status" value="1"/>
</dbReference>
<evidence type="ECO:0000313" key="7">
    <source>
        <dbReference type="Proteomes" id="UP000515135"/>
    </source>
</evidence>
<accession>A0A6P4YXA2</accession>
<evidence type="ECO:0000256" key="3">
    <source>
        <dbReference type="ARBA" id="ARBA00066534"/>
    </source>
</evidence>
<dbReference type="InterPro" id="IPR006190">
    <property type="entry name" value="SAF_AFP_Neu5Ac"/>
</dbReference>
<dbReference type="SUPFAM" id="SSF51569">
    <property type="entry name" value="Aldolase"/>
    <property type="match status" value="1"/>
</dbReference>
<gene>
    <name evidence="8" type="primary">LOC109471483</name>
</gene>
<dbReference type="Gene3D" id="3.20.20.70">
    <property type="entry name" value="Aldolase class I"/>
    <property type="match status" value="1"/>
</dbReference>
<evidence type="ECO:0000256" key="1">
    <source>
        <dbReference type="ARBA" id="ARBA00022679"/>
    </source>
</evidence>
<dbReference type="OrthoDB" id="9928645at2759"/>
<sequence>MSVEFELAPGRMVGGDHPCFVVAEIGQNHQGDINIAKEMIKKAKEAGADAAKFQKSELTRRFNRAALARPYTSPNAWGPTYGEHKQHLEFSHDQYRELQAYAKQQGIYFFASAMDEKAADFLADELDVPFIKVASADANNLPYLKHTASKGKPMILSSGMQSMGIMERAVSTVTQNMPGDKRLVVMQCTSTYPLPPADVHLTCINLFKEKFPHAVIGYSGHESGISISLAAVALGAKVVERHVTLDKSWKGSDHAASLTFEELKDLCDNIRIVETALGKPIKEPRPSEQGLFKKLGKSVVAACAIPAGTKLTIDHLCVKAAEPFGIPPDQIYELVGQTVTKAIEEDATIPKEALAA</sequence>
<evidence type="ECO:0000256" key="2">
    <source>
        <dbReference type="ARBA" id="ARBA00050599"/>
    </source>
</evidence>
<dbReference type="CDD" id="cd11615">
    <property type="entry name" value="SAF_NeuB_like"/>
    <property type="match status" value="1"/>
</dbReference>
<dbReference type="Pfam" id="PF08666">
    <property type="entry name" value="SAF"/>
    <property type="match status" value="1"/>
</dbReference>
<keyword evidence="1" id="KW-0808">Transferase</keyword>
<dbReference type="GO" id="GO:1901137">
    <property type="term" value="P:carbohydrate derivative biosynthetic process"/>
    <property type="evidence" value="ECO:0007669"/>
    <property type="project" value="UniProtKB-ARBA"/>
</dbReference>
<proteinExistence type="predicted"/>
<dbReference type="InterPro" id="IPR036732">
    <property type="entry name" value="AFP_Neu5c_C_sf"/>
</dbReference>
<organism evidence="7 8">
    <name type="scientific">Branchiostoma belcheri</name>
    <name type="common">Amphioxus</name>
    <dbReference type="NCBI Taxonomy" id="7741"/>
    <lineage>
        <taxon>Eukaryota</taxon>
        <taxon>Metazoa</taxon>
        <taxon>Chordata</taxon>
        <taxon>Cephalochordata</taxon>
        <taxon>Leptocardii</taxon>
        <taxon>Amphioxiformes</taxon>
        <taxon>Branchiostomatidae</taxon>
        <taxon>Branchiostoma</taxon>
    </lineage>
</organism>
<dbReference type="PANTHER" id="PTHR42966">
    <property type="entry name" value="N-ACETYLNEURAMINATE SYNTHASE"/>
    <property type="match status" value="1"/>
</dbReference>
<dbReference type="InterPro" id="IPR051690">
    <property type="entry name" value="PseI-like"/>
</dbReference>
<dbReference type="InterPro" id="IPR057736">
    <property type="entry name" value="SAF_PseI/NeuA/NeuB"/>
</dbReference>
<dbReference type="SMART" id="SM00858">
    <property type="entry name" value="SAF"/>
    <property type="match status" value="1"/>
</dbReference>
<dbReference type="GO" id="GO:0016051">
    <property type="term" value="P:carbohydrate biosynthetic process"/>
    <property type="evidence" value="ECO:0007669"/>
    <property type="project" value="InterPro"/>
</dbReference>
<dbReference type="InterPro" id="IPR013785">
    <property type="entry name" value="Aldolase_TIM"/>
</dbReference>
<evidence type="ECO:0000256" key="5">
    <source>
        <dbReference type="ARBA" id="ARBA00083845"/>
    </source>
</evidence>
<evidence type="ECO:0000313" key="8">
    <source>
        <dbReference type="RefSeq" id="XP_019626374.1"/>
    </source>
</evidence>
<dbReference type="InterPro" id="IPR013132">
    <property type="entry name" value="PseI/NeuA/B-like_N"/>
</dbReference>
<feature type="domain" description="AFP-like" evidence="6">
    <location>
        <begin position="298"/>
        <end position="356"/>
    </location>
</feature>